<dbReference type="InterPro" id="IPR004761">
    <property type="entry name" value="Spore_GerAB"/>
</dbReference>
<keyword evidence="3" id="KW-0813">Transport</keyword>
<keyword evidence="6 8" id="KW-1133">Transmembrane helix</keyword>
<evidence type="ECO:0000256" key="8">
    <source>
        <dbReference type="SAM" id="Phobius"/>
    </source>
</evidence>
<feature type="transmembrane region" description="Helical" evidence="8">
    <location>
        <begin position="336"/>
        <end position="356"/>
    </location>
</feature>
<dbReference type="Pfam" id="PF03845">
    <property type="entry name" value="Spore_permease"/>
    <property type="match status" value="1"/>
</dbReference>
<comment type="subcellular location">
    <subcellularLocation>
        <location evidence="1">Membrane</location>
        <topology evidence="1">Multi-pass membrane protein</topology>
    </subcellularLocation>
</comment>
<feature type="transmembrane region" description="Helical" evidence="8">
    <location>
        <begin position="43"/>
        <end position="62"/>
    </location>
</feature>
<feature type="transmembrane region" description="Helical" evidence="8">
    <location>
        <begin position="12"/>
        <end position="31"/>
    </location>
</feature>
<dbReference type="NCBIfam" id="TIGR00912">
    <property type="entry name" value="2A0309"/>
    <property type="match status" value="1"/>
</dbReference>
<comment type="similarity">
    <text evidence="2">Belongs to the amino acid-polyamine-organocation (APC) superfamily. Spore germination protein (SGP) (TC 2.A.3.9) family.</text>
</comment>
<feature type="transmembrane region" description="Helical" evidence="8">
    <location>
        <begin position="150"/>
        <end position="170"/>
    </location>
</feature>
<keyword evidence="4" id="KW-0309">Germination</keyword>
<dbReference type="RefSeq" id="WP_074102397.1">
    <property type="nucleotide sequence ID" value="NZ_LVWI01000002.1"/>
</dbReference>
<dbReference type="EMBL" id="LVWI01000002">
    <property type="protein sequence ID" value="OKP91010.1"/>
    <property type="molecule type" value="Genomic_DNA"/>
</dbReference>
<feature type="transmembrane region" description="Helical" evidence="8">
    <location>
        <begin position="308"/>
        <end position="324"/>
    </location>
</feature>
<evidence type="ECO:0000313" key="9">
    <source>
        <dbReference type="EMBL" id="OKP91010.1"/>
    </source>
</evidence>
<feature type="transmembrane region" description="Helical" evidence="8">
    <location>
        <begin position="221"/>
        <end position="244"/>
    </location>
</feature>
<evidence type="ECO:0000256" key="4">
    <source>
        <dbReference type="ARBA" id="ARBA00022544"/>
    </source>
</evidence>
<dbReference type="PANTHER" id="PTHR34975:SF2">
    <property type="entry name" value="SPORE GERMINATION PROTEIN A2"/>
    <property type="match status" value="1"/>
</dbReference>
<dbReference type="PANTHER" id="PTHR34975">
    <property type="entry name" value="SPORE GERMINATION PROTEIN A2"/>
    <property type="match status" value="1"/>
</dbReference>
<dbReference type="Proteomes" id="UP000186058">
    <property type="component" value="Unassembled WGS sequence"/>
</dbReference>
<sequence length="366" mass="40417">MDADQKDQITASQTFMIVSKSMIGTGIIVLPRGISQEVGTPDGWISVVLSGLLAMLAGYMIVKLSQRFPGQTIYQYSQRVAGKLLGKALAIFLSLYYIIGSGYSLRFMGEVIHMYLLDKTPIEVIMIVFLSLGTYLTVGGINPIARLTELFLPLVIIFLLVLIIFSLKDVELVNIRPVLGEGMTPVLKGIKPSIFSFAGFEIMLIFTALMKEPRKAMKTVLGGIALVIPLYTLVVVIAIATLTVDEVKTLTWPTMSVAMNIELPGGFFERYESLFSVLWVISMYTSFVLYQYAGSLGLGQIFRKKHRAFTYASLPVIYLVAMFPSDLNSVFAVGDFLGKTVLFITAIMVPCLWVIAKLRRIGLENG</sequence>
<keyword evidence="7 8" id="KW-0472">Membrane</keyword>
<organism evidence="9 10">
    <name type="scientific">Paenibacillus helianthi</name>
    <dbReference type="NCBI Taxonomy" id="1349432"/>
    <lineage>
        <taxon>Bacteria</taxon>
        <taxon>Bacillati</taxon>
        <taxon>Bacillota</taxon>
        <taxon>Bacilli</taxon>
        <taxon>Bacillales</taxon>
        <taxon>Paenibacillaceae</taxon>
        <taxon>Paenibacillus</taxon>
    </lineage>
</organism>
<proteinExistence type="inferred from homology"/>
<evidence type="ECO:0000313" key="10">
    <source>
        <dbReference type="Proteomes" id="UP000186058"/>
    </source>
</evidence>
<evidence type="ECO:0000256" key="1">
    <source>
        <dbReference type="ARBA" id="ARBA00004141"/>
    </source>
</evidence>
<feature type="transmembrane region" description="Helical" evidence="8">
    <location>
        <begin position="120"/>
        <end position="138"/>
    </location>
</feature>
<dbReference type="Gene3D" id="1.20.1740.10">
    <property type="entry name" value="Amino acid/polyamine transporter I"/>
    <property type="match status" value="1"/>
</dbReference>
<evidence type="ECO:0000256" key="7">
    <source>
        <dbReference type="ARBA" id="ARBA00023136"/>
    </source>
</evidence>
<evidence type="ECO:0000256" key="3">
    <source>
        <dbReference type="ARBA" id="ARBA00022448"/>
    </source>
</evidence>
<feature type="transmembrane region" description="Helical" evidence="8">
    <location>
        <begin position="274"/>
        <end position="296"/>
    </location>
</feature>
<protein>
    <submittedName>
        <fullName evidence="9">Uncharacterized protein</fullName>
    </submittedName>
</protein>
<feature type="transmembrane region" description="Helical" evidence="8">
    <location>
        <begin position="190"/>
        <end position="209"/>
    </location>
</feature>
<reference evidence="9 10" key="1">
    <citation type="submission" date="2016-03" db="EMBL/GenBank/DDBJ databases">
        <authorList>
            <person name="Sant'Anna F.H."/>
            <person name="Ambrosini A."/>
            <person name="Souza R."/>
            <person name="Bach E."/>
            <person name="Fernandes G."/>
            <person name="Balsanelli E."/>
            <person name="Baura V.A."/>
            <person name="Souza E.M."/>
            <person name="Passaglia L."/>
        </authorList>
    </citation>
    <scope>NUCLEOTIDE SEQUENCE [LARGE SCALE GENOMIC DNA]</scope>
    <source>
        <strain evidence="9 10">P26E</strain>
    </source>
</reference>
<feature type="transmembrane region" description="Helical" evidence="8">
    <location>
        <begin position="83"/>
        <end position="100"/>
    </location>
</feature>
<evidence type="ECO:0000256" key="6">
    <source>
        <dbReference type="ARBA" id="ARBA00022989"/>
    </source>
</evidence>
<keyword evidence="10" id="KW-1185">Reference proteome</keyword>
<evidence type="ECO:0000256" key="5">
    <source>
        <dbReference type="ARBA" id="ARBA00022692"/>
    </source>
</evidence>
<accession>A0ABX3ESV3</accession>
<comment type="caution">
    <text evidence="9">The sequence shown here is derived from an EMBL/GenBank/DDBJ whole genome shotgun (WGS) entry which is preliminary data.</text>
</comment>
<keyword evidence="5 8" id="KW-0812">Transmembrane</keyword>
<gene>
    <name evidence="9" type="ORF">A3844_03955</name>
</gene>
<evidence type="ECO:0000256" key="2">
    <source>
        <dbReference type="ARBA" id="ARBA00007998"/>
    </source>
</evidence>
<name>A0ABX3ESV3_9BACL</name>